<dbReference type="EMBL" id="DXHS01000025">
    <property type="protein sequence ID" value="HIW01996.1"/>
    <property type="molecule type" value="Genomic_DNA"/>
</dbReference>
<comment type="caution">
    <text evidence="3">The sequence shown here is derived from an EMBL/GenBank/DDBJ whole genome shotgun (WGS) entry which is preliminary data.</text>
</comment>
<feature type="domain" description="DUF4143" evidence="2">
    <location>
        <begin position="258"/>
        <end position="416"/>
    </location>
</feature>
<dbReference type="InterPro" id="IPR025420">
    <property type="entry name" value="DUF4143"/>
</dbReference>
<dbReference type="PANTHER" id="PTHR33295">
    <property type="entry name" value="ATPASE"/>
    <property type="match status" value="1"/>
</dbReference>
<dbReference type="SUPFAM" id="SSF52540">
    <property type="entry name" value="P-loop containing nucleoside triphosphate hydrolases"/>
    <property type="match status" value="1"/>
</dbReference>
<dbReference type="PANTHER" id="PTHR33295:SF8">
    <property type="entry name" value="AAA+ ATPASE DOMAIN-CONTAINING PROTEIN"/>
    <property type="match status" value="1"/>
</dbReference>
<dbReference type="InterPro" id="IPR027417">
    <property type="entry name" value="P-loop_NTPase"/>
</dbReference>
<keyword evidence="3" id="KW-0547">Nucleotide-binding</keyword>
<organism evidence="3 4">
    <name type="scientific">Candidatus Protoclostridium stercorigallinarum</name>
    <dbReference type="NCBI Taxonomy" id="2838741"/>
    <lineage>
        <taxon>Bacteria</taxon>
        <taxon>Bacillati</taxon>
        <taxon>Bacillota</taxon>
        <taxon>Clostridia</taxon>
        <taxon>Candidatus Protoclostridium</taxon>
    </lineage>
</organism>
<protein>
    <submittedName>
        <fullName evidence="3">ATP-binding protein</fullName>
    </submittedName>
</protein>
<proteinExistence type="predicted"/>
<evidence type="ECO:0000313" key="3">
    <source>
        <dbReference type="EMBL" id="HIW01996.1"/>
    </source>
</evidence>
<feature type="domain" description="AAA" evidence="1">
    <location>
        <begin position="51"/>
        <end position="182"/>
    </location>
</feature>
<dbReference type="Pfam" id="PF13635">
    <property type="entry name" value="DUF4143"/>
    <property type="match status" value="1"/>
</dbReference>
<dbReference type="AlphaFoldDB" id="A0A9D1PZC2"/>
<sequence length="489" mass="56162">MSIVSRENILDLLYSYNPWWRTGVIPKDLIRPMRRFAYFEAFSCMMREDVRRSVVLCGARRTGKTTVMYQAIAELLRRGVSPKDIVFVSFDHPLLKLCSVDVVMDIFRTNISAGDAVYCFFDEIQYAADWNKWLKILYDTDPRIKIMATGSASPILTDKTSESGLGRWKIVHVPTLSFYEYCTLLSIDVPQLPRDVKPTQIYLRDEREQQDIMRKLSVLQVPFIRYLQVGGFPELALSKDDPYAQRILREDIVDKALKRDIPAVYGIRNIADIERIFLYLCYNSSNIINLQAMGKEMDGVSRTTIEKYIGYLESANLIYVSPLVTPDARKVLKSQNKIYIADAAMRNAVLMKDDITNDPEELGLIAETAVYKHIKSFYYAYAPTVGYYRGSGKGKEIDIIVRSERFSPIMIEVKYREQAKIAEDDAIVTEAHAAHPNLVITKRPDDFGSCSYGEKKIYRIPAPAFLYMLGYVEHMRWEDPDHANSPELS</sequence>
<name>A0A9D1PZC2_9FIRM</name>
<accession>A0A9D1PZC2</accession>
<gene>
    <name evidence="3" type="ORF">H9892_01500</name>
</gene>
<dbReference type="Pfam" id="PF13173">
    <property type="entry name" value="AAA_14"/>
    <property type="match status" value="1"/>
</dbReference>
<dbReference type="GO" id="GO:0005524">
    <property type="term" value="F:ATP binding"/>
    <property type="evidence" value="ECO:0007669"/>
    <property type="project" value="UniProtKB-KW"/>
</dbReference>
<reference evidence="3" key="1">
    <citation type="journal article" date="2021" name="PeerJ">
        <title>Extensive microbial diversity within the chicken gut microbiome revealed by metagenomics and culture.</title>
        <authorList>
            <person name="Gilroy R."/>
            <person name="Ravi A."/>
            <person name="Getino M."/>
            <person name="Pursley I."/>
            <person name="Horton D.L."/>
            <person name="Alikhan N.F."/>
            <person name="Baker D."/>
            <person name="Gharbi K."/>
            <person name="Hall N."/>
            <person name="Watson M."/>
            <person name="Adriaenssens E.M."/>
            <person name="Foster-Nyarko E."/>
            <person name="Jarju S."/>
            <person name="Secka A."/>
            <person name="Antonio M."/>
            <person name="Oren A."/>
            <person name="Chaudhuri R.R."/>
            <person name="La Ragione R."/>
            <person name="Hildebrand F."/>
            <person name="Pallen M.J."/>
        </authorList>
    </citation>
    <scope>NUCLEOTIDE SEQUENCE</scope>
    <source>
        <strain evidence="3">12435</strain>
    </source>
</reference>
<dbReference type="InterPro" id="IPR041682">
    <property type="entry name" value="AAA_14"/>
</dbReference>
<evidence type="ECO:0000313" key="4">
    <source>
        <dbReference type="Proteomes" id="UP000823990"/>
    </source>
</evidence>
<evidence type="ECO:0000259" key="2">
    <source>
        <dbReference type="Pfam" id="PF13635"/>
    </source>
</evidence>
<reference evidence="3" key="2">
    <citation type="submission" date="2021-04" db="EMBL/GenBank/DDBJ databases">
        <authorList>
            <person name="Gilroy R."/>
        </authorList>
    </citation>
    <scope>NUCLEOTIDE SEQUENCE</scope>
    <source>
        <strain evidence="3">12435</strain>
    </source>
</reference>
<keyword evidence="3" id="KW-0067">ATP-binding</keyword>
<dbReference type="Proteomes" id="UP000823990">
    <property type="component" value="Unassembled WGS sequence"/>
</dbReference>
<evidence type="ECO:0000259" key="1">
    <source>
        <dbReference type="Pfam" id="PF13173"/>
    </source>
</evidence>